<organism evidence="1">
    <name type="scientific">marine sediment metagenome</name>
    <dbReference type="NCBI Taxonomy" id="412755"/>
    <lineage>
        <taxon>unclassified sequences</taxon>
        <taxon>metagenomes</taxon>
        <taxon>ecological metagenomes</taxon>
    </lineage>
</organism>
<accession>A0A0F9BHX1</accession>
<dbReference type="EMBL" id="LAZR01051981">
    <property type="protein sequence ID" value="KKK83976.1"/>
    <property type="molecule type" value="Genomic_DNA"/>
</dbReference>
<reference evidence="1" key="1">
    <citation type="journal article" date="2015" name="Nature">
        <title>Complex archaea that bridge the gap between prokaryotes and eukaryotes.</title>
        <authorList>
            <person name="Spang A."/>
            <person name="Saw J.H."/>
            <person name="Jorgensen S.L."/>
            <person name="Zaremba-Niedzwiedzka K."/>
            <person name="Martijn J."/>
            <person name="Lind A.E."/>
            <person name="van Eijk R."/>
            <person name="Schleper C."/>
            <person name="Guy L."/>
            <person name="Ettema T.J."/>
        </authorList>
    </citation>
    <scope>NUCLEOTIDE SEQUENCE</scope>
</reference>
<comment type="caution">
    <text evidence="1">The sequence shown here is derived from an EMBL/GenBank/DDBJ whole genome shotgun (WGS) entry which is preliminary data.</text>
</comment>
<dbReference type="AlphaFoldDB" id="A0A0F9BHX1"/>
<name>A0A0F9BHX1_9ZZZZ</name>
<protein>
    <submittedName>
        <fullName evidence="1">Uncharacterized protein</fullName>
    </submittedName>
</protein>
<gene>
    <name evidence="1" type="ORF">LCGC14_2787960</name>
</gene>
<sequence length="59" mass="6669">MKEQGNCEEHLRIGTIRGELACLDCGAGVMLERGIPASNWYVTSRAEYLERKKARDEGR</sequence>
<evidence type="ECO:0000313" key="1">
    <source>
        <dbReference type="EMBL" id="KKK83976.1"/>
    </source>
</evidence>
<proteinExistence type="predicted"/>